<evidence type="ECO:0008006" key="3">
    <source>
        <dbReference type="Google" id="ProtNLM"/>
    </source>
</evidence>
<organism evidence="1 2">
    <name type="scientific">Candidatus Fervidibacter japonicus</name>
    <dbReference type="NCBI Taxonomy" id="2035412"/>
    <lineage>
        <taxon>Bacteria</taxon>
        <taxon>Candidatus Fervidibacterota</taxon>
        <taxon>Candidatus Fervidibacter</taxon>
    </lineage>
</organism>
<sequence>MGRKAAKKKPAEVRAEEQVPKIWLKAELEFPSTFSYRQPDASAQFAIGSPIPSPAAIKLALVDTAIRWSGSVEKGKEVFEWLKNCQAHPVPPEQVVRFRVFLKRLKPEDVVACPNHPDFTVSAKVKKEKRLSCPFCGVVPSVKARRLTESTGIRDYFLLDGALTIFLQVPQDKVEETRGLFRRVRRLGTSDSLCWCCDVCEVSENDLPKNLLPRKLDSLDDSLMRQTPAQGFIVVRLSDLTAKSEFDGFNPFGGAARKAHLDKASYLLPLRMERYGETWAVLKRSEFPCE</sequence>
<reference evidence="2" key="1">
    <citation type="submission" date="2017-09" db="EMBL/GenBank/DDBJ databases">
        <title>Metaegenomics of thermophilic ammonia-oxidizing enrichment culture.</title>
        <authorList>
            <person name="Kato S."/>
            <person name="Suzuki K."/>
        </authorList>
    </citation>
    <scope>NUCLEOTIDE SEQUENCE [LARGE SCALE GENOMIC DNA]</scope>
</reference>
<protein>
    <recommendedName>
        <fullName evidence="3">CRISPR-associated protein Cas5</fullName>
    </recommendedName>
</protein>
<evidence type="ECO:0000313" key="1">
    <source>
        <dbReference type="EMBL" id="GBC98669.1"/>
    </source>
</evidence>
<evidence type="ECO:0000313" key="2">
    <source>
        <dbReference type="Proteomes" id="UP000236173"/>
    </source>
</evidence>
<dbReference type="Proteomes" id="UP000236173">
    <property type="component" value="Unassembled WGS sequence"/>
</dbReference>
<gene>
    <name evidence="1" type="ORF">HRbin17_01183</name>
</gene>
<name>A0A2H5XBW2_9BACT</name>
<accession>A0A2H5XBW2</accession>
<comment type="caution">
    <text evidence="1">The sequence shown here is derived from an EMBL/GenBank/DDBJ whole genome shotgun (WGS) entry which is preliminary data.</text>
</comment>
<dbReference type="AlphaFoldDB" id="A0A2H5XBW2"/>
<dbReference type="EMBL" id="BEHT01000013">
    <property type="protein sequence ID" value="GBC98669.1"/>
    <property type="molecule type" value="Genomic_DNA"/>
</dbReference>
<proteinExistence type="predicted"/>